<dbReference type="InterPro" id="IPR000866">
    <property type="entry name" value="AhpC/TSA"/>
</dbReference>
<dbReference type="PANTHER" id="PTHR42852">
    <property type="entry name" value="THIOL:DISULFIDE INTERCHANGE PROTEIN DSBE"/>
    <property type="match status" value="1"/>
</dbReference>
<accession>A0A2S1LSP0</accession>
<name>A0A2S1LSP0_9FLAO</name>
<dbReference type="InterPro" id="IPR036249">
    <property type="entry name" value="Thioredoxin-like_sf"/>
</dbReference>
<protein>
    <submittedName>
        <fullName evidence="2">Thioredoxin</fullName>
    </submittedName>
</protein>
<dbReference type="AlphaFoldDB" id="A0A2S1LSP0"/>
<evidence type="ECO:0000313" key="2">
    <source>
        <dbReference type="EMBL" id="AWG26780.1"/>
    </source>
</evidence>
<dbReference type="GO" id="GO:0016209">
    <property type="term" value="F:antioxidant activity"/>
    <property type="evidence" value="ECO:0007669"/>
    <property type="project" value="InterPro"/>
</dbReference>
<dbReference type="OrthoDB" id="9815205at2"/>
<dbReference type="KEGG" id="fki:FK004_16860"/>
<gene>
    <name evidence="2" type="ORF">FK004_16860</name>
</gene>
<dbReference type="PANTHER" id="PTHR42852:SF17">
    <property type="entry name" value="THIOREDOXIN-LIKE PROTEIN HI_1115"/>
    <property type="match status" value="1"/>
</dbReference>
<dbReference type="PROSITE" id="PS51257">
    <property type="entry name" value="PROKAR_LIPOPROTEIN"/>
    <property type="match status" value="1"/>
</dbReference>
<evidence type="ECO:0000259" key="1">
    <source>
        <dbReference type="PROSITE" id="PS51352"/>
    </source>
</evidence>
<dbReference type="InterPro" id="IPR013766">
    <property type="entry name" value="Thioredoxin_domain"/>
</dbReference>
<evidence type="ECO:0000313" key="3">
    <source>
        <dbReference type="Proteomes" id="UP000244677"/>
    </source>
</evidence>
<sequence length="178" mass="20689">MKTILKSISLFLLFSIVSCKQKPAAPKAESIVKARYTKDGITIKSYDYEGLRPFLEQKNDTLYIVNFWATWCQPCIEELPNFEKLATAYKNQPVKVVLVSLDMPKTIESKLIPFIQKHAIESEVVLLDDKDANTWIEKIDSTWSGAIPATIFYKKEQRVFLEKTFTYEELKKEIEHFK</sequence>
<dbReference type="EMBL" id="CP020919">
    <property type="protein sequence ID" value="AWG26780.1"/>
    <property type="molecule type" value="Genomic_DNA"/>
</dbReference>
<organism evidence="2 3">
    <name type="scientific">Flavobacterium kingsejongi</name>
    <dbReference type="NCBI Taxonomy" id="1678728"/>
    <lineage>
        <taxon>Bacteria</taxon>
        <taxon>Pseudomonadati</taxon>
        <taxon>Bacteroidota</taxon>
        <taxon>Flavobacteriia</taxon>
        <taxon>Flavobacteriales</taxon>
        <taxon>Flavobacteriaceae</taxon>
        <taxon>Flavobacterium</taxon>
    </lineage>
</organism>
<dbReference type="GO" id="GO:0016491">
    <property type="term" value="F:oxidoreductase activity"/>
    <property type="evidence" value="ECO:0007669"/>
    <property type="project" value="InterPro"/>
</dbReference>
<dbReference type="PROSITE" id="PS51352">
    <property type="entry name" value="THIOREDOXIN_2"/>
    <property type="match status" value="1"/>
</dbReference>
<dbReference type="CDD" id="cd02966">
    <property type="entry name" value="TlpA_like_family"/>
    <property type="match status" value="1"/>
</dbReference>
<proteinExistence type="predicted"/>
<dbReference type="Proteomes" id="UP000244677">
    <property type="component" value="Chromosome"/>
</dbReference>
<dbReference type="SUPFAM" id="SSF52833">
    <property type="entry name" value="Thioredoxin-like"/>
    <property type="match status" value="1"/>
</dbReference>
<feature type="domain" description="Thioredoxin" evidence="1">
    <location>
        <begin position="19"/>
        <end position="178"/>
    </location>
</feature>
<dbReference type="RefSeq" id="WP_108738280.1">
    <property type="nucleotide sequence ID" value="NZ_CP020919.1"/>
</dbReference>
<reference evidence="2 3" key="1">
    <citation type="submission" date="2017-04" db="EMBL/GenBank/DDBJ databases">
        <title>Complete genome sequence of Flavobacterium kingsejong AJ004.</title>
        <authorList>
            <person name="Lee P.C."/>
        </authorList>
    </citation>
    <scope>NUCLEOTIDE SEQUENCE [LARGE SCALE GENOMIC DNA]</scope>
    <source>
        <strain evidence="2 3">AJ004</strain>
    </source>
</reference>
<dbReference type="Pfam" id="PF00578">
    <property type="entry name" value="AhpC-TSA"/>
    <property type="match status" value="1"/>
</dbReference>
<dbReference type="Gene3D" id="3.40.30.10">
    <property type="entry name" value="Glutaredoxin"/>
    <property type="match status" value="1"/>
</dbReference>
<dbReference type="InterPro" id="IPR050553">
    <property type="entry name" value="Thioredoxin_ResA/DsbE_sf"/>
</dbReference>
<keyword evidence="3" id="KW-1185">Reference proteome</keyword>